<evidence type="ECO:0000313" key="5">
    <source>
        <dbReference type="EMBL" id="CAB4982662.1"/>
    </source>
</evidence>
<dbReference type="EMBL" id="CAFBMM010000029">
    <property type="protein sequence ID" value="CAB4905709.1"/>
    <property type="molecule type" value="Genomic_DNA"/>
</dbReference>
<accession>A0A6J7MU35</accession>
<name>A0A6J7MU35_9ZZZZ</name>
<sequence length="291" mass="29311">MGIILGLLVAIGYGTSDFIGGVISRRIPSITVVATTSVIGPIVLALVVIIETNTSHINAPTAREWLIAAGAGIGGVIGLSLLFRGYAIGRFSVVAPITAVVATLTQILWGLARGEQPSIIALIGIVIIVVAAVIISQSHAAPDAQTEIAIAERPALKIELTIAIGAGLAFGFSGVAYAEAGSSNGIWPVLIARSVFCLAAVLIALAAGKRVIASRPNLGPALLSGLIEAVALAVFVIAIRQDFLSIVSPTAALSPAFVVLGAAALLHEPIGKIRAGGLILALGGLLLIAVG</sequence>
<dbReference type="InterPro" id="IPR000620">
    <property type="entry name" value="EamA_dom"/>
</dbReference>
<feature type="transmembrane region" description="Helical" evidence="1">
    <location>
        <begin position="65"/>
        <end position="86"/>
    </location>
</feature>
<feature type="transmembrane region" description="Helical" evidence="1">
    <location>
        <begin position="6"/>
        <end position="23"/>
    </location>
</feature>
<feature type="transmembrane region" description="Helical" evidence="1">
    <location>
        <begin position="273"/>
        <end position="290"/>
    </location>
</feature>
<feature type="domain" description="EamA" evidence="2">
    <location>
        <begin position="1"/>
        <end position="136"/>
    </location>
</feature>
<evidence type="ECO:0000256" key="1">
    <source>
        <dbReference type="SAM" id="Phobius"/>
    </source>
</evidence>
<keyword evidence="1" id="KW-0812">Transmembrane</keyword>
<dbReference type="EMBL" id="CAFBPQ010000044">
    <property type="protein sequence ID" value="CAB5029493.1"/>
    <property type="molecule type" value="Genomic_DNA"/>
</dbReference>
<feature type="transmembrane region" description="Helical" evidence="1">
    <location>
        <begin position="220"/>
        <end position="240"/>
    </location>
</feature>
<gene>
    <name evidence="3" type="ORF">UFOPK2683_00164</name>
    <name evidence="4" type="ORF">UFOPK3605_00746</name>
    <name evidence="5" type="ORF">UFOPK3897_01206</name>
    <name evidence="6" type="ORF">UFOPK4121_01223</name>
</gene>
<dbReference type="Pfam" id="PF00892">
    <property type="entry name" value="EamA"/>
    <property type="match status" value="2"/>
</dbReference>
<keyword evidence="1" id="KW-1133">Transmembrane helix</keyword>
<feature type="transmembrane region" description="Helical" evidence="1">
    <location>
        <begin position="30"/>
        <end position="50"/>
    </location>
</feature>
<feature type="transmembrane region" description="Helical" evidence="1">
    <location>
        <begin position="190"/>
        <end position="208"/>
    </location>
</feature>
<dbReference type="Gene3D" id="1.10.3730.20">
    <property type="match status" value="1"/>
</dbReference>
<dbReference type="EMBL" id="CAEZYK010000005">
    <property type="protein sequence ID" value="CAB4713996.1"/>
    <property type="molecule type" value="Genomic_DNA"/>
</dbReference>
<dbReference type="InterPro" id="IPR037185">
    <property type="entry name" value="EmrE-like"/>
</dbReference>
<evidence type="ECO:0000313" key="4">
    <source>
        <dbReference type="EMBL" id="CAB4905709.1"/>
    </source>
</evidence>
<dbReference type="EMBL" id="CAFBOF010000030">
    <property type="protein sequence ID" value="CAB4982662.1"/>
    <property type="molecule type" value="Genomic_DNA"/>
</dbReference>
<feature type="transmembrane region" description="Helical" evidence="1">
    <location>
        <begin position="156"/>
        <end position="178"/>
    </location>
</feature>
<dbReference type="GO" id="GO:0016020">
    <property type="term" value="C:membrane"/>
    <property type="evidence" value="ECO:0007669"/>
    <property type="project" value="InterPro"/>
</dbReference>
<reference evidence="5" key="1">
    <citation type="submission" date="2020-05" db="EMBL/GenBank/DDBJ databases">
        <authorList>
            <person name="Chiriac C."/>
            <person name="Salcher M."/>
            <person name="Ghai R."/>
            <person name="Kavagutti S V."/>
        </authorList>
    </citation>
    <scope>NUCLEOTIDE SEQUENCE</scope>
</reference>
<protein>
    <submittedName>
        <fullName evidence="5">Unannotated protein</fullName>
    </submittedName>
</protein>
<feature type="domain" description="EamA" evidence="2">
    <location>
        <begin position="160"/>
        <end position="289"/>
    </location>
</feature>
<feature type="transmembrane region" description="Helical" evidence="1">
    <location>
        <begin position="118"/>
        <end position="135"/>
    </location>
</feature>
<evidence type="ECO:0000313" key="3">
    <source>
        <dbReference type="EMBL" id="CAB4713996.1"/>
    </source>
</evidence>
<dbReference type="PANTHER" id="PTHR22911">
    <property type="entry name" value="ACYL-MALONYL CONDENSING ENZYME-RELATED"/>
    <property type="match status" value="1"/>
</dbReference>
<feature type="transmembrane region" description="Helical" evidence="1">
    <location>
        <begin position="246"/>
        <end position="266"/>
    </location>
</feature>
<evidence type="ECO:0000313" key="6">
    <source>
        <dbReference type="EMBL" id="CAB5029493.1"/>
    </source>
</evidence>
<dbReference type="PANTHER" id="PTHR22911:SF137">
    <property type="entry name" value="SOLUTE CARRIER FAMILY 35 MEMBER G2-RELATED"/>
    <property type="match status" value="1"/>
</dbReference>
<evidence type="ECO:0000259" key="2">
    <source>
        <dbReference type="Pfam" id="PF00892"/>
    </source>
</evidence>
<keyword evidence="1" id="KW-0472">Membrane</keyword>
<dbReference type="SUPFAM" id="SSF103481">
    <property type="entry name" value="Multidrug resistance efflux transporter EmrE"/>
    <property type="match status" value="2"/>
</dbReference>
<organism evidence="5">
    <name type="scientific">freshwater metagenome</name>
    <dbReference type="NCBI Taxonomy" id="449393"/>
    <lineage>
        <taxon>unclassified sequences</taxon>
        <taxon>metagenomes</taxon>
        <taxon>ecological metagenomes</taxon>
    </lineage>
</organism>
<proteinExistence type="predicted"/>
<feature type="transmembrane region" description="Helical" evidence="1">
    <location>
        <begin position="93"/>
        <end position="112"/>
    </location>
</feature>
<dbReference type="AlphaFoldDB" id="A0A6J7MU35"/>